<dbReference type="EMBL" id="QPJK01000011">
    <property type="protein sequence ID" value="RCW66059.1"/>
    <property type="molecule type" value="Genomic_DNA"/>
</dbReference>
<dbReference type="RefSeq" id="WP_114471436.1">
    <property type="nucleotide sequence ID" value="NZ_QPJK01000011.1"/>
</dbReference>
<dbReference type="AlphaFoldDB" id="A0A368XEI0"/>
<dbReference type="InterPro" id="IPR021634">
    <property type="entry name" value="DUF3240"/>
</dbReference>
<proteinExistence type="predicted"/>
<dbReference type="Gene3D" id="3.30.70.120">
    <property type="match status" value="1"/>
</dbReference>
<organism evidence="1 2">
    <name type="scientific">Pseudorhodoferax soli</name>
    <dbReference type="NCBI Taxonomy" id="545864"/>
    <lineage>
        <taxon>Bacteria</taxon>
        <taxon>Pseudomonadati</taxon>
        <taxon>Pseudomonadota</taxon>
        <taxon>Betaproteobacteria</taxon>
        <taxon>Burkholderiales</taxon>
        <taxon>Comamonadaceae</taxon>
    </lineage>
</organism>
<gene>
    <name evidence="1" type="ORF">DES41_11117</name>
</gene>
<dbReference type="InterPro" id="IPR015867">
    <property type="entry name" value="N-reg_PII/ATP_PRibTrfase_C"/>
</dbReference>
<dbReference type="Pfam" id="PF11582">
    <property type="entry name" value="DUF3240"/>
    <property type="match status" value="1"/>
</dbReference>
<name>A0A368XEI0_9BURK</name>
<keyword evidence="2" id="KW-1185">Reference proteome</keyword>
<accession>A0A368XEI0</accession>
<sequence length="99" mass="10686">MPELCLTLCCPQDLEEKLVDALLDVADQRVFTSTAIAAHGASNHRASNAEQVMGRSSWTQVQLLVSSDQLAALLDGLRPSFAGTPLRYWATPLAQAGEF</sequence>
<reference evidence="1 2" key="1">
    <citation type="submission" date="2018-07" db="EMBL/GenBank/DDBJ databases">
        <title>Genomic Encyclopedia of Type Strains, Phase IV (KMG-IV): sequencing the most valuable type-strain genomes for metagenomic binning, comparative biology and taxonomic classification.</title>
        <authorList>
            <person name="Goeker M."/>
        </authorList>
    </citation>
    <scope>NUCLEOTIDE SEQUENCE [LARGE SCALE GENOMIC DNA]</scope>
    <source>
        <strain evidence="1 2">DSM 21634</strain>
    </source>
</reference>
<dbReference type="OrthoDB" id="8537254at2"/>
<evidence type="ECO:0000313" key="2">
    <source>
        <dbReference type="Proteomes" id="UP000252884"/>
    </source>
</evidence>
<dbReference type="Proteomes" id="UP000252884">
    <property type="component" value="Unassembled WGS sequence"/>
</dbReference>
<comment type="caution">
    <text evidence="1">The sequence shown here is derived from an EMBL/GenBank/DDBJ whole genome shotgun (WGS) entry which is preliminary data.</text>
</comment>
<protein>
    <submittedName>
        <fullName evidence="1">Uncharacterized protein DUF3240</fullName>
    </submittedName>
</protein>
<evidence type="ECO:0000313" key="1">
    <source>
        <dbReference type="EMBL" id="RCW66059.1"/>
    </source>
</evidence>